<dbReference type="EMBL" id="JBBNAF010000012">
    <property type="protein sequence ID" value="KAK9093282.1"/>
    <property type="molecule type" value="Genomic_DNA"/>
</dbReference>
<proteinExistence type="predicted"/>
<protein>
    <submittedName>
        <fullName evidence="1">Uncharacterized protein</fullName>
    </submittedName>
</protein>
<organism evidence="1 2">
    <name type="scientific">Stephania yunnanensis</name>
    <dbReference type="NCBI Taxonomy" id="152371"/>
    <lineage>
        <taxon>Eukaryota</taxon>
        <taxon>Viridiplantae</taxon>
        <taxon>Streptophyta</taxon>
        <taxon>Embryophyta</taxon>
        <taxon>Tracheophyta</taxon>
        <taxon>Spermatophyta</taxon>
        <taxon>Magnoliopsida</taxon>
        <taxon>Ranunculales</taxon>
        <taxon>Menispermaceae</taxon>
        <taxon>Menispermoideae</taxon>
        <taxon>Cissampelideae</taxon>
        <taxon>Stephania</taxon>
    </lineage>
</organism>
<evidence type="ECO:0000313" key="1">
    <source>
        <dbReference type="EMBL" id="KAK9093282.1"/>
    </source>
</evidence>
<dbReference type="Proteomes" id="UP001420932">
    <property type="component" value="Unassembled WGS sequence"/>
</dbReference>
<sequence>MATKDDTVVAIGSVCGDVSNPLIVLSMRTALIGFLKWGGGWPGDWRRVVHSGGVMPEVLSLAGGHSGIGCNCSHGIDDVEQLSRPDYVRTSIFATPVASRIN</sequence>
<name>A0AAP0HQM0_9MAGN</name>
<gene>
    <name evidence="1" type="ORF">Syun_028193</name>
</gene>
<comment type="caution">
    <text evidence="1">The sequence shown here is derived from an EMBL/GenBank/DDBJ whole genome shotgun (WGS) entry which is preliminary data.</text>
</comment>
<reference evidence="1 2" key="1">
    <citation type="submission" date="2024-01" db="EMBL/GenBank/DDBJ databases">
        <title>Genome assemblies of Stephania.</title>
        <authorList>
            <person name="Yang L."/>
        </authorList>
    </citation>
    <scope>NUCLEOTIDE SEQUENCE [LARGE SCALE GENOMIC DNA]</scope>
    <source>
        <strain evidence="1">YNDBR</strain>
        <tissue evidence="1">Leaf</tissue>
    </source>
</reference>
<evidence type="ECO:0000313" key="2">
    <source>
        <dbReference type="Proteomes" id="UP001420932"/>
    </source>
</evidence>
<dbReference type="AlphaFoldDB" id="A0AAP0HQM0"/>
<accession>A0AAP0HQM0</accession>
<keyword evidence="2" id="KW-1185">Reference proteome</keyword>